<reference evidence="2" key="1">
    <citation type="submission" date="2023-07" db="EMBL/GenBank/DDBJ databases">
        <title>Characterization of two Paracoccaceae strains isolated from Phycosphere and proposal of Xinfangfangia lacusdiani sp. nov.</title>
        <authorList>
            <person name="Deng Y."/>
            <person name="Zhang Y.Q."/>
        </authorList>
    </citation>
    <scope>NUCLEOTIDE SEQUENCE [LARGE SCALE GENOMIC DNA]</scope>
    <source>
        <strain evidence="2">CPCC 101403</strain>
    </source>
</reference>
<proteinExistence type="predicted"/>
<evidence type="ECO:0000313" key="1">
    <source>
        <dbReference type="EMBL" id="MDT1061173.1"/>
    </source>
</evidence>
<gene>
    <name evidence="1" type="ORF">RM190_04830</name>
</gene>
<accession>A0ABU3EAC3</accession>
<comment type="caution">
    <text evidence="1">The sequence shown here is derived from an EMBL/GenBank/DDBJ whole genome shotgun (WGS) entry which is preliminary data.</text>
</comment>
<dbReference type="Gene3D" id="1.10.260.40">
    <property type="entry name" value="lambda repressor-like DNA-binding domains"/>
    <property type="match status" value="1"/>
</dbReference>
<dbReference type="InterPro" id="IPR010982">
    <property type="entry name" value="Lambda_DNA-bd_dom_sf"/>
</dbReference>
<sequence length="72" mass="7969">MEHISHIWPTLAELAEDLGKPYPTVAAWKHRGRIPSDYDFDLIAAAERRGKMLTLEELAAARRSPKAAEGAA</sequence>
<keyword evidence="2" id="KW-1185">Reference proteome</keyword>
<organism evidence="1 2">
    <name type="scientific">Paracoccus broussonetiae</name>
    <dbReference type="NCBI Taxonomy" id="3075834"/>
    <lineage>
        <taxon>Bacteria</taxon>
        <taxon>Pseudomonadati</taxon>
        <taxon>Pseudomonadota</taxon>
        <taxon>Alphaproteobacteria</taxon>
        <taxon>Rhodobacterales</taxon>
        <taxon>Paracoccaceae</taxon>
        <taxon>Paracoccus</taxon>
    </lineage>
</organism>
<dbReference type="RefSeq" id="WP_311758277.1">
    <property type="nucleotide sequence ID" value="NZ_JAVRQI010000003.1"/>
</dbReference>
<dbReference type="EMBL" id="JAVRQI010000003">
    <property type="protein sequence ID" value="MDT1061173.1"/>
    <property type="molecule type" value="Genomic_DNA"/>
</dbReference>
<dbReference type="Proteomes" id="UP001251085">
    <property type="component" value="Unassembled WGS sequence"/>
</dbReference>
<name>A0ABU3EAC3_9RHOB</name>
<evidence type="ECO:0000313" key="2">
    <source>
        <dbReference type="Proteomes" id="UP001251085"/>
    </source>
</evidence>
<protein>
    <submittedName>
        <fullName evidence="1">Uncharacterized protein</fullName>
    </submittedName>
</protein>